<keyword evidence="3" id="KW-0812">Transmembrane</keyword>
<feature type="domain" description="EGF-like" evidence="4">
    <location>
        <begin position="294"/>
        <end position="323"/>
    </location>
</feature>
<feature type="non-terminal residue" evidence="5">
    <location>
        <position position="1"/>
    </location>
</feature>
<dbReference type="AlphaFoldDB" id="A0ABD0K3U4"/>
<feature type="domain" description="EGF-like" evidence="4">
    <location>
        <begin position="154"/>
        <end position="194"/>
    </location>
</feature>
<reference evidence="5 6" key="1">
    <citation type="journal article" date="2023" name="Sci. Data">
        <title>Genome assembly of the Korean intertidal mud-creeper Batillaria attramentaria.</title>
        <authorList>
            <person name="Patra A.K."/>
            <person name="Ho P.T."/>
            <person name="Jun S."/>
            <person name="Lee S.J."/>
            <person name="Kim Y."/>
            <person name="Won Y.J."/>
        </authorList>
    </citation>
    <scope>NUCLEOTIDE SEQUENCE [LARGE SCALE GENOMIC DNA]</scope>
    <source>
        <strain evidence="5">Wonlab-2016</strain>
    </source>
</reference>
<feature type="domain" description="EGF-like" evidence="4">
    <location>
        <begin position="205"/>
        <end position="234"/>
    </location>
</feature>
<proteinExistence type="predicted"/>
<feature type="transmembrane region" description="Helical" evidence="3">
    <location>
        <begin position="382"/>
        <end position="405"/>
    </location>
</feature>
<gene>
    <name evidence="5" type="ORF">BaRGS_00026822</name>
</gene>
<dbReference type="InterPro" id="IPR042635">
    <property type="entry name" value="MEGF10/SREC1/2-like"/>
</dbReference>
<evidence type="ECO:0000313" key="5">
    <source>
        <dbReference type="EMBL" id="KAK7481914.1"/>
    </source>
</evidence>
<feature type="compositionally biased region" description="Polar residues" evidence="2">
    <location>
        <begin position="508"/>
        <end position="522"/>
    </location>
</feature>
<organism evidence="5 6">
    <name type="scientific">Batillaria attramentaria</name>
    <dbReference type="NCBI Taxonomy" id="370345"/>
    <lineage>
        <taxon>Eukaryota</taxon>
        <taxon>Metazoa</taxon>
        <taxon>Spiralia</taxon>
        <taxon>Lophotrochozoa</taxon>
        <taxon>Mollusca</taxon>
        <taxon>Gastropoda</taxon>
        <taxon>Caenogastropoda</taxon>
        <taxon>Sorbeoconcha</taxon>
        <taxon>Cerithioidea</taxon>
        <taxon>Batillariidae</taxon>
        <taxon>Batillaria</taxon>
    </lineage>
</organism>
<evidence type="ECO:0000313" key="6">
    <source>
        <dbReference type="Proteomes" id="UP001519460"/>
    </source>
</evidence>
<dbReference type="PANTHER" id="PTHR24043">
    <property type="entry name" value="SCAVENGER RECEPTOR CLASS F"/>
    <property type="match status" value="1"/>
</dbReference>
<feature type="region of interest" description="Disordered" evidence="2">
    <location>
        <begin position="415"/>
        <end position="554"/>
    </location>
</feature>
<evidence type="ECO:0000256" key="2">
    <source>
        <dbReference type="SAM" id="MobiDB-lite"/>
    </source>
</evidence>
<dbReference type="InterPro" id="IPR000742">
    <property type="entry name" value="EGF"/>
</dbReference>
<keyword evidence="3" id="KW-0472">Membrane</keyword>
<feature type="domain" description="EGF-like" evidence="4">
    <location>
        <begin position="245"/>
        <end position="280"/>
    </location>
</feature>
<dbReference type="PANTHER" id="PTHR24043:SF8">
    <property type="entry name" value="EGF-LIKE DOMAIN-CONTAINING PROTEIN"/>
    <property type="match status" value="1"/>
</dbReference>
<name>A0ABD0K3U4_9CAEN</name>
<evidence type="ECO:0000259" key="4">
    <source>
        <dbReference type="SMART" id="SM00181"/>
    </source>
</evidence>
<sequence length="554" mass="60293">RVARKRYDCDEPGRYRMENTRVTVDGQTCFNITDVRYLPEKIDRSCHTKLTGRKVRLSGFGSVSSIFGNTLNLCELQVWVCKPGHYGDRCLYTCSSQCQGGQTNCDSNGDCTDAVFLWKVAACLQGRFCSIPGCVGNWGRPKCTECDATHYGQDCREKCGHCNGGERCNPHTGVCPRGCAPGWRPDDKCQTRCEAGTYGPSCQGKCSEGCAADCDDMSGHCDCKPGWQHSDKCENKCEEGTYGHDCNMTCGHCAESSACERDTGRCTQGCVDGFEGDNCHGCEAGTYGPSCQGKCSEGCASDCDDMSGHCDCKPGWQHSDKCETKCHSRTYGHNCNMTCGYCAGSSVCEQDTGHCTQGCADGFWGDNCHDVAPMSSGGLETWHIVTIVFAGLTIIALTSVATFCVTRWRERKASGDVRQEQGLPLQNMEHNRQPDSNDNRRNPDGEGDQTYDVCQPPPSPVEGRRSSPVNVGDNRGQATPGHATHVMQPLAEITWSSESRDASPYASDAQNSSVYENSTDPSDNYEKPDLRPNRDTGIYTPLKATARKGGANKQ</sequence>
<comment type="caution">
    <text evidence="5">The sequence shown here is derived from an EMBL/GenBank/DDBJ whole genome shotgun (WGS) entry which is preliminary data.</text>
</comment>
<dbReference type="SMART" id="SM00181">
    <property type="entry name" value="EGF"/>
    <property type="match status" value="5"/>
</dbReference>
<keyword evidence="3" id="KW-1133">Transmembrane helix</keyword>
<evidence type="ECO:0000256" key="3">
    <source>
        <dbReference type="SAM" id="Phobius"/>
    </source>
</evidence>
<dbReference type="EMBL" id="JACVVK020000254">
    <property type="protein sequence ID" value="KAK7481914.1"/>
    <property type="molecule type" value="Genomic_DNA"/>
</dbReference>
<dbReference type="Gene3D" id="2.170.300.10">
    <property type="entry name" value="Tie2 ligand-binding domain superfamily"/>
    <property type="match status" value="1"/>
</dbReference>
<keyword evidence="6" id="KW-1185">Reference proteome</keyword>
<accession>A0ABD0K3U4</accession>
<dbReference type="Proteomes" id="UP001519460">
    <property type="component" value="Unassembled WGS sequence"/>
</dbReference>
<feature type="compositionally biased region" description="Basic and acidic residues" evidence="2">
    <location>
        <begin position="429"/>
        <end position="444"/>
    </location>
</feature>
<protein>
    <recommendedName>
        <fullName evidence="4">EGF-like domain-containing protein</fullName>
    </recommendedName>
</protein>
<evidence type="ECO:0000256" key="1">
    <source>
        <dbReference type="ARBA" id="ARBA00022536"/>
    </source>
</evidence>
<feature type="compositionally biased region" description="Basic and acidic residues" evidence="2">
    <location>
        <begin position="524"/>
        <end position="534"/>
    </location>
</feature>
<keyword evidence="1" id="KW-0245">EGF-like domain</keyword>
<feature type="domain" description="EGF-like" evidence="4">
    <location>
        <begin position="334"/>
        <end position="369"/>
    </location>
</feature>